<comment type="caution">
    <text evidence="3">The sequence shown here is derived from an EMBL/GenBank/DDBJ whole genome shotgun (WGS) entry which is preliminary data.</text>
</comment>
<evidence type="ECO:0000313" key="3">
    <source>
        <dbReference type="EMBL" id="CAF9908085.1"/>
    </source>
</evidence>
<keyword evidence="1" id="KW-0812">Transmembrane</keyword>
<dbReference type="InterPro" id="IPR046529">
    <property type="entry name" value="DUF6594"/>
</dbReference>
<keyword evidence="4" id="KW-1185">Reference proteome</keyword>
<protein>
    <recommendedName>
        <fullName evidence="2">DUF6594 domain-containing protein</fullName>
    </recommendedName>
</protein>
<organism evidence="3 4">
    <name type="scientific">Heterodermia speciosa</name>
    <dbReference type="NCBI Taxonomy" id="116794"/>
    <lineage>
        <taxon>Eukaryota</taxon>
        <taxon>Fungi</taxon>
        <taxon>Dikarya</taxon>
        <taxon>Ascomycota</taxon>
        <taxon>Pezizomycotina</taxon>
        <taxon>Lecanoromycetes</taxon>
        <taxon>OSLEUM clade</taxon>
        <taxon>Lecanoromycetidae</taxon>
        <taxon>Caliciales</taxon>
        <taxon>Physciaceae</taxon>
        <taxon>Heterodermia</taxon>
    </lineage>
</organism>
<evidence type="ECO:0000259" key="2">
    <source>
        <dbReference type="Pfam" id="PF20237"/>
    </source>
</evidence>
<accession>A0A8H3EM38</accession>
<proteinExistence type="predicted"/>
<dbReference type="Pfam" id="PF20237">
    <property type="entry name" value="DUF6594"/>
    <property type="match status" value="1"/>
</dbReference>
<sequence length="273" mass="30885">MSSLVNTELLGQGSWLKVAALMGCKPEMAVFRKFRTLNALRLLEMQSELADHEQEYQNFHLLDAGVECSITKSYAKDWDALNASQGKSGSLQRDAWRKIKERLESYNLLRTWLVSAEGNGSSLRGPGWDIWEKAQGRLRDSETDYLVLSSKHRNKDRFERWVGDTLLGVYHRLIGRHLKSNFIKDEEFGLREYNDAKVSLAADVTCTLFAPLLTTIPMFILSFVSEVRTRLGIIMGFTTLFSISLALFSSARRIEVFAATSAFAAVQVVYGLQ</sequence>
<reference evidence="3" key="1">
    <citation type="submission" date="2021-03" db="EMBL/GenBank/DDBJ databases">
        <authorList>
            <person name="Tagirdzhanova G."/>
        </authorList>
    </citation>
    <scope>NUCLEOTIDE SEQUENCE</scope>
</reference>
<dbReference type="EMBL" id="CAJPDS010000006">
    <property type="protein sequence ID" value="CAF9908085.1"/>
    <property type="molecule type" value="Genomic_DNA"/>
</dbReference>
<keyword evidence="1" id="KW-1133">Transmembrane helix</keyword>
<name>A0A8H3EM38_9LECA</name>
<gene>
    <name evidence="3" type="ORF">HETSPECPRED_007981</name>
</gene>
<dbReference type="PANTHER" id="PTHR34502">
    <property type="entry name" value="DUF6594 DOMAIN-CONTAINING PROTEIN-RELATED"/>
    <property type="match status" value="1"/>
</dbReference>
<dbReference type="OrthoDB" id="3533814at2759"/>
<feature type="transmembrane region" description="Helical" evidence="1">
    <location>
        <begin position="200"/>
        <end position="224"/>
    </location>
</feature>
<dbReference type="PANTHER" id="PTHR34502:SF5">
    <property type="entry name" value="DUF6594 DOMAIN-CONTAINING PROTEIN"/>
    <property type="match status" value="1"/>
</dbReference>
<keyword evidence="1" id="KW-0472">Membrane</keyword>
<feature type="domain" description="DUF6594" evidence="2">
    <location>
        <begin position="17"/>
        <end position="268"/>
    </location>
</feature>
<evidence type="ECO:0000313" key="4">
    <source>
        <dbReference type="Proteomes" id="UP000664521"/>
    </source>
</evidence>
<dbReference type="AlphaFoldDB" id="A0A8H3EM38"/>
<evidence type="ECO:0000256" key="1">
    <source>
        <dbReference type="SAM" id="Phobius"/>
    </source>
</evidence>
<feature type="transmembrane region" description="Helical" evidence="1">
    <location>
        <begin position="231"/>
        <end position="248"/>
    </location>
</feature>
<dbReference type="Proteomes" id="UP000664521">
    <property type="component" value="Unassembled WGS sequence"/>
</dbReference>